<evidence type="ECO:0000256" key="1">
    <source>
        <dbReference type="SAM" id="MobiDB-lite"/>
    </source>
</evidence>
<organism evidence="2 3">
    <name type="scientific">Dibothriocephalus latus</name>
    <name type="common">Fish tapeworm</name>
    <name type="synonym">Diphyllobothrium latum</name>
    <dbReference type="NCBI Taxonomy" id="60516"/>
    <lineage>
        <taxon>Eukaryota</taxon>
        <taxon>Metazoa</taxon>
        <taxon>Spiralia</taxon>
        <taxon>Lophotrochozoa</taxon>
        <taxon>Platyhelminthes</taxon>
        <taxon>Cestoda</taxon>
        <taxon>Eucestoda</taxon>
        <taxon>Diphyllobothriidea</taxon>
        <taxon>Diphyllobothriidae</taxon>
        <taxon>Dibothriocephalus</taxon>
    </lineage>
</organism>
<reference evidence="2 3" key="1">
    <citation type="submission" date="2018-11" db="EMBL/GenBank/DDBJ databases">
        <authorList>
            <consortium name="Pathogen Informatics"/>
        </authorList>
    </citation>
    <scope>NUCLEOTIDE SEQUENCE [LARGE SCALE GENOMIC DNA]</scope>
</reference>
<dbReference type="Proteomes" id="UP000281553">
    <property type="component" value="Unassembled WGS sequence"/>
</dbReference>
<dbReference type="EMBL" id="UYRU01015439">
    <property type="protein sequence ID" value="VDK51170.1"/>
    <property type="molecule type" value="Genomic_DNA"/>
</dbReference>
<accession>A0A3P6R7G5</accession>
<keyword evidence="3" id="KW-1185">Reference proteome</keyword>
<evidence type="ECO:0000313" key="3">
    <source>
        <dbReference type="Proteomes" id="UP000281553"/>
    </source>
</evidence>
<evidence type="ECO:0008006" key="4">
    <source>
        <dbReference type="Google" id="ProtNLM"/>
    </source>
</evidence>
<dbReference type="AlphaFoldDB" id="A0A3P6R7G5"/>
<evidence type="ECO:0000313" key="2">
    <source>
        <dbReference type="EMBL" id="VDK51170.1"/>
    </source>
</evidence>
<dbReference type="OrthoDB" id="6275922at2759"/>
<protein>
    <recommendedName>
        <fullName evidence="4">SH3 domain-containing protein</fullName>
    </recommendedName>
</protein>
<feature type="region of interest" description="Disordered" evidence="1">
    <location>
        <begin position="1"/>
        <end position="50"/>
    </location>
</feature>
<feature type="compositionally biased region" description="Polar residues" evidence="1">
    <location>
        <begin position="30"/>
        <end position="50"/>
    </location>
</feature>
<sequence>MGGNIGKQAMLKDGSVRTVHPPPPYEPSDGNLNEQDNTVPSLPLTNKQISSGSVGSEVANQIFQTDASIMVVLYDFTATLESQLTIKRGEY</sequence>
<proteinExistence type="predicted"/>
<gene>
    <name evidence="2" type="ORF">DILT_LOCUS1831</name>
</gene>
<name>A0A3P6R7G5_DIBLA</name>